<keyword evidence="3" id="KW-0732">Signal</keyword>
<dbReference type="Pfam" id="PF00135">
    <property type="entry name" value="COesterase"/>
    <property type="match status" value="1"/>
</dbReference>
<feature type="chain" id="PRO_5021040194" description="Carboxylic ester hydrolase" evidence="3">
    <location>
        <begin position="18"/>
        <end position="617"/>
    </location>
</feature>
<dbReference type="Proteomes" id="UP000308549">
    <property type="component" value="Unassembled WGS sequence"/>
</dbReference>
<comment type="caution">
    <text evidence="5">The sequence shown here is derived from an EMBL/GenBank/DDBJ whole genome shotgun (WGS) entry which is preliminary data.</text>
</comment>
<feature type="signal peptide" evidence="3">
    <location>
        <begin position="1"/>
        <end position="17"/>
    </location>
</feature>
<dbReference type="PANTHER" id="PTHR11559">
    <property type="entry name" value="CARBOXYLESTERASE"/>
    <property type="match status" value="1"/>
</dbReference>
<evidence type="ECO:0000313" key="5">
    <source>
        <dbReference type="EMBL" id="TKA26870.1"/>
    </source>
</evidence>
<dbReference type="InterPro" id="IPR019819">
    <property type="entry name" value="Carboxylesterase_B_CS"/>
</dbReference>
<dbReference type="PROSITE" id="PS00122">
    <property type="entry name" value="CARBOXYLESTERASE_B_1"/>
    <property type="match status" value="1"/>
</dbReference>
<sequence>MWVSTGICLSLATLALARSQTRREFVSTRRITNASLEVDLDYEVYDGYYDNSTDLNIWKGIRYAAPPVGNNRWRAPQSPTANRSQVLSADAFGPHCPGALEAPTTGGYSYAGDEDCLFLSVYSPAGASDLPVLALVHGGGYGSGAGTEDVSTIANINDNGFVSVVMQYRLGAFGFLSSDEVRQFGVVNAGLLDQHFALQWIQKHIHKFGGDASHVTLGGESSGAGSAMLQAMAYGGTLRDSLFENVIAASPFLPMQHPYNGWQPSQAYYAFAQNADCFPGRAHGNTSTTVLDCLRQAPSDTLQTANAYVSASGTWGTWAFLPVTDGDFLRQRPSAQLPTGRVNGKRVLTGNNAAEGAYFVIPEITSDSDFEAWVRLEYPMLTARDYQDLFTKYYTPLPANSNSSNIVPQATCGDCNTTLTAVNVGPFSIGPQQRAYNLYAETTFVCPSYWLASAFQPSGNDSNEKEAYKYQFSIPPAVHGADNSADSLGTRTSNVATTFYTAFATIWGNFITENNPSITSALANGDESAVVNAASEWPVFLTTASNGEEGVYRMLNLNETGGTPTSVEVVGGGVPNATEYEGSSLRNDIQEVDAYSWEGGRGARCEFWRRIGARVPE</sequence>
<dbReference type="SUPFAM" id="SSF53474">
    <property type="entry name" value="alpha/beta-Hydrolases"/>
    <property type="match status" value="1"/>
</dbReference>
<proteinExistence type="inferred from homology"/>
<reference evidence="5 6" key="1">
    <citation type="submission" date="2017-03" db="EMBL/GenBank/DDBJ databases">
        <title>Genomes of endolithic fungi from Antarctica.</title>
        <authorList>
            <person name="Coleine C."/>
            <person name="Masonjones S."/>
            <person name="Stajich J.E."/>
        </authorList>
    </citation>
    <scope>NUCLEOTIDE SEQUENCE [LARGE SCALE GENOMIC DNA]</scope>
    <source>
        <strain evidence="5 6">CCFEE 6315</strain>
    </source>
</reference>
<dbReference type="OrthoDB" id="408631at2759"/>
<evidence type="ECO:0000256" key="2">
    <source>
        <dbReference type="ARBA" id="ARBA00022801"/>
    </source>
</evidence>
<dbReference type="InterPro" id="IPR002018">
    <property type="entry name" value="CarbesteraseB"/>
</dbReference>
<evidence type="ECO:0000259" key="4">
    <source>
        <dbReference type="Pfam" id="PF00135"/>
    </source>
</evidence>
<feature type="domain" description="Carboxylesterase type B" evidence="4">
    <location>
        <begin position="52"/>
        <end position="540"/>
    </location>
</feature>
<dbReference type="Gene3D" id="3.40.50.1820">
    <property type="entry name" value="alpha/beta hydrolase"/>
    <property type="match status" value="1"/>
</dbReference>
<dbReference type="AlphaFoldDB" id="A0A4U0TWS3"/>
<name>A0A4U0TWS3_9PEZI</name>
<evidence type="ECO:0000256" key="1">
    <source>
        <dbReference type="ARBA" id="ARBA00005964"/>
    </source>
</evidence>
<protein>
    <recommendedName>
        <fullName evidence="3">Carboxylic ester hydrolase</fullName>
        <ecNumber evidence="3">3.1.1.-</ecNumber>
    </recommendedName>
</protein>
<organism evidence="5 6">
    <name type="scientific">Salinomyces thailandicus</name>
    <dbReference type="NCBI Taxonomy" id="706561"/>
    <lineage>
        <taxon>Eukaryota</taxon>
        <taxon>Fungi</taxon>
        <taxon>Dikarya</taxon>
        <taxon>Ascomycota</taxon>
        <taxon>Pezizomycotina</taxon>
        <taxon>Dothideomycetes</taxon>
        <taxon>Dothideomycetidae</taxon>
        <taxon>Mycosphaerellales</taxon>
        <taxon>Teratosphaeriaceae</taxon>
        <taxon>Salinomyces</taxon>
    </lineage>
</organism>
<dbReference type="InterPro" id="IPR019826">
    <property type="entry name" value="Carboxylesterase_B_AS"/>
</dbReference>
<gene>
    <name evidence="5" type="ORF">B0A50_04316</name>
</gene>
<evidence type="ECO:0000256" key="3">
    <source>
        <dbReference type="RuleBase" id="RU361235"/>
    </source>
</evidence>
<dbReference type="EC" id="3.1.1.-" evidence="3"/>
<comment type="similarity">
    <text evidence="1 3">Belongs to the type-B carboxylesterase/lipase family.</text>
</comment>
<keyword evidence="2 3" id="KW-0378">Hydrolase</keyword>
<evidence type="ECO:0000313" key="6">
    <source>
        <dbReference type="Proteomes" id="UP000308549"/>
    </source>
</evidence>
<dbReference type="GO" id="GO:0016787">
    <property type="term" value="F:hydrolase activity"/>
    <property type="evidence" value="ECO:0007669"/>
    <property type="project" value="UniProtKB-KW"/>
</dbReference>
<keyword evidence="6" id="KW-1185">Reference proteome</keyword>
<accession>A0A4U0TWS3</accession>
<dbReference type="PROSITE" id="PS00941">
    <property type="entry name" value="CARBOXYLESTERASE_B_2"/>
    <property type="match status" value="1"/>
</dbReference>
<dbReference type="EMBL" id="NAJL01000026">
    <property type="protein sequence ID" value="TKA26870.1"/>
    <property type="molecule type" value="Genomic_DNA"/>
</dbReference>
<dbReference type="InterPro" id="IPR050309">
    <property type="entry name" value="Type-B_Carboxylest/Lipase"/>
</dbReference>
<dbReference type="InterPro" id="IPR029058">
    <property type="entry name" value="AB_hydrolase_fold"/>
</dbReference>